<accession>A0A1E7ERE3</accession>
<evidence type="ECO:0000313" key="9">
    <source>
        <dbReference type="Proteomes" id="UP000095751"/>
    </source>
</evidence>
<evidence type="ECO:0000313" key="8">
    <source>
        <dbReference type="EMBL" id="OEU08399.1"/>
    </source>
</evidence>
<feature type="region of interest" description="Disordered" evidence="6">
    <location>
        <begin position="420"/>
        <end position="441"/>
    </location>
</feature>
<sequence length="544" mass="59837">MLEATIKIEEYDSSSTSSWTIESFIHRSLDTVTNATTVTTTTTDSNNIIVVDDTYFSEDSTGVIISATISNLLLFFLIFGLSATVNLRDLRHQLTNKFAILSGIFMQFVIMPFLGFITILIFNRWGYTQAMGVSLLVVTASPGGSYSNWWCSLFNAELALSVAMTSVSSLLSIGLLPANLFLYGYLAYGVILVEDGDDAVNIVSSLDFGAIFITLGVVMGAILGGLFLGYRFDSNQFHKRANYFGSICGITLILFSAFLGSGGASGADTNFWSLPWSFYVGTAFPCCVGIILANLIARSFRLSHPEVVAISIECCYQNTAIGTSVAVTMFSDPTEQAQAVSVPLVYGIVEAILIGFYCIWAWKAGWTKAPADEKLCVVMIKTYEVHDSDSEDDDEMVEFDPQVVENLNWWQKCFVPKYPDNPHGEDRASESSIPTPTQQKGAVVEEIAEEARCRSYSEDVTVSTNLTTPPGTPDVSKHRSTSLHNSNSDVETPSIRNVISAIDEESEEVDKSVESKEYDEDICTQEEHREDIVRRELTIEMSTS</sequence>
<feature type="compositionally biased region" description="Polar residues" evidence="6">
    <location>
        <begin position="459"/>
        <end position="469"/>
    </location>
</feature>
<feature type="transmembrane region" description="Helical" evidence="7">
    <location>
        <begin position="276"/>
        <end position="297"/>
    </location>
</feature>
<comment type="similarity">
    <text evidence="2">Belongs to the bile acid:sodium symporter (BASS) (TC 2.A.28) family.</text>
</comment>
<evidence type="ECO:0000256" key="5">
    <source>
        <dbReference type="ARBA" id="ARBA00023136"/>
    </source>
</evidence>
<feature type="transmembrane region" description="Helical" evidence="7">
    <location>
        <begin position="98"/>
        <end position="121"/>
    </location>
</feature>
<evidence type="ECO:0000256" key="4">
    <source>
        <dbReference type="ARBA" id="ARBA00022989"/>
    </source>
</evidence>
<keyword evidence="9" id="KW-1185">Reference proteome</keyword>
<dbReference type="PANTHER" id="PTHR10361:SF28">
    <property type="entry name" value="P3 PROTEIN-RELATED"/>
    <property type="match status" value="1"/>
</dbReference>
<evidence type="ECO:0000256" key="7">
    <source>
        <dbReference type="SAM" id="Phobius"/>
    </source>
</evidence>
<dbReference type="EMBL" id="KV784380">
    <property type="protein sequence ID" value="OEU08399.1"/>
    <property type="molecule type" value="Genomic_DNA"/>
</dbReference>
<name>A0A1E7ERE3_9STRA</name>
<dbReference type="InterPro" id="IPR004710">
    <property type="entry name" value="Bilac:Na_transpt"/>
</dbReference>
<dbReference type="KEGG" id="fcy:FRACYDRAFT_212676"/>
<dbReference type="AlphaFoldDB" id="A0A1E7ERE3"/>
<dbReference type="InParanoid" id="A0A1E7ERE3"/>
<dbReference type="GO" id="GO:0016020">
    <property type="term" value="C:membrane"/>
    <property type="evidence" value="ECO:0007669"/>
    <property type="project" value="UniProtKB-SubCell"/>
</dbReference>
<feature type="compositionally biased region" description="Polar residues" evidence="6">
    <location>
        <begin position="430"/>
        <end position="440"/>
    </location>
</feature>
<evidence type="ECO:0000256" key="3">
    <source>
        <dbReference type="ARBA" id="ARBA00022692"/>
    </source>
</evidence>
<dbReference type="Pfam" id="PF01758">
    <property type="entry name" value="SBF"/>
    <property type="match status" value="1"/>
</dbReference>
<dbReference type="OrthoDB" id="203097at2759"/>
<proteinExistence type="inferred from homology"/>
<evidence type="ECO:0000256" key="6">
    <source>
        <dbReference type="SAM" id="MobiDB-lite"/>
    </source>
</evidence>
<feature type="compositionally biased region" description="Basic and acidic residues" evidence="6">
    <location>
        <begin position="420"/>
        <end position="429"/>
    </location>
</feature>
<evidence type="ECO:0000256" key="1">
    <source>
        <dbReference type="ARBA" id="ARBA00004141"/>
    </source>
</evidence>
<feature type="transmembrane region" description="Helical" evidence="7">
    <location>
        <begin position="63"/>
        <end position="86"/>
    </location>
</feature>
<dbReference type="PANTHER" id="PTHR10361">
    <property type="entry name" value="SODIUM-BILE ACID COTRANSPORTER"/>
    <property type="match status" value="1"/>
</dbReference>
<feature type="transmembrane region" description="Helical" evidence="7">
    <location>
        <begin position="242"/>
        <end position="264"/>
    </location>
</feature>
<evidence type="ECO:0000256" key="2">
    <source>
        <dbReference type="ARBA" id="ARBA00006528"/>
    </source>
</evidence>
<keyword evidence="3 7" id="KW-0812">Transmembrane</keyword>
<reference evidence="8 9" key="1">
    <citation type="submission" date="2016-09" db="EMBL/GenBank/DDBJ databases">
        <title>Extensive genetic diversity and differential bi-allelic expression allows diatom success in the polar Southern Ocean.</title>
        <authorList>
            <consortium name="DOE Joint Genome Institute"/>
            <person name="Mock T."/>
            <person name="Otillar R.P."/>
            <person name="Strauss J."/>
            <person name="Dupont C."/>
            <person name="Frickenhaus S."/>
            <person name="Maumus F."/>
            <person name="Mcmullan M."/>
            <person name="Sanges R."/>
            <person name="Schmutz J."/>
            <person name="Toseland A."/>
            <person name="Valas R."/>
            <person name="Veluchamy A."/>
            <person name="Ward B.J."/>
            <person name="Allen A."/>
            <person name="Barry K."/>
            <person name="Falciatore A."/>
            <person name="Ferrante M."/>
            <person name="Fortunato A.E."/>
            <person name="Gloeckner G."/>
            <person name="Gruber A."/>
            <person name="Hipkin R."/>
            <person name="Janech M."/>
            <person name="Kroth P."/>
            <person name="Leese F."/>
            <person name="Lindquist E."/>
            <person name="Lyon B.R."/>
            <person name="Martin J."/>
            <person name="Mayer C."/>
            <person name="Parker M."/>
            <person name="Quesneville H."/>
            <person name="Raymond J."/>
            <person name="Uhlig C."/>
            <person name="Valentin K.U."/>
            <person name="Worden A.Z."/>
            <person name="Armbrust E.V."/>
            <person name="Bowler C."/>
            <person name="Green B."/>
            <person name="Moulton V."/>
            <person name="Van Oosterhout C."/>
            <person name="Grigoriev I."/>
        </authorList>
    </citation>
    <scope>NUCLEOTIDE SEQUENCE [LARGE SCALE GENOMIC DNA]</scope>
    <source>
        <strain evidence="8 9">CCMP1102</strain>
    </source>
</reference>
<feature type="compositionally biased region" description="Polar residues" evidence="6">
    <location>
        <begin position="482"/>
        <end position="497"/>
    </location>
</feature>
<feature type="transmembrane region" description="Helical" evidence="7">
    <location>
        <begin position="208"/>
        <end position="230"/>
    </location>
</feature>
<comment type="subcellular location">
    <subcellularLocation>
        <location evidence="1">Membrane</location>
        <topology evidence="1">Multi-pass membrane protein</topology>
    </subcellularLocation>
</comment>
<feature type="transmembrane region" description="Helical" evidence="7">
    <location>
        <begin position="158"/>
        <end position="188"/>
    </location>
</feature>
<dbReference type="InterPro" id="IPR002657">
    <property type="entry name" value="BilAc:Na_symport/Acr3"/>
</dbReference>
<dbReference type="Gene3D" id="1.20.1530.20">
    <property type="match status" value="1"/>
</dbReference>
<dbReference type="Proteomes" id="UP000095751">
    <property type="component" value="Unassembled WGS sequence"/>
</dbReference>
<gene>
    <name evidence="8" type="ORF">FRACYDRAFT_212676</name>
</gene>
<organism evidence="8 9">
    <name type="scientific">Fragilariopsis cylindrus CCMP1102</name>
    <dbReference type="NCBI Taxonomy" id="635003"/>
    <lineage>
        <taxon>Eukaryota</taxon>
        <taxon>Sar</taxon>
        <taxon>Stramenopiles</taxon>
        <taxon>Ochrophyta</taxon>
        <taxon>Bacillariophyta</taxon>
        <taxon>Bacillariophyceae</taxon>
        <taxon>Bacillariophycidae</taxon>
        <taxon>Bacillariales</taxon>
        <taxon>Bacillariaceae</taxon>
        <taxon>Fragilariopsis</taxon>
    </lineage>
</organism>
<protein>
    <submittedName>
        <fullName evidence="8">SBF-domain-containing protein</fullName>
    </submittedName>
</protein>
<feature type="region of interest" description="Disordered" evidence="6">
    <location>
        <begin position="459"/>
        <end position="529"/>
    </location>
</feature>
<dbReference type="InterPro" id="IPR038770">
    <property type="entry name" value="Na+/solute_symporter_sf"/>
</dbReference>
<keyword evidence="5 7" id="KW-0472">Membrane</keyword>
<keyword evidence="4 7" id="KW-1133">Transmembrane helix</keyword>